<evidence type="ECO:0000256" key="2">
    <source>
        <dbReference type="SAM" id="SignalP"/>
    </source>
</evidence>
<name>A0A7C8M3I7_9PLEO</name>
<dbReference type="OrthoDB" id="9972196at2759"/>
<comment type="similarity">
    <text evidence="1">Belongs to the cycloisomerase 2 family.</text>
</comment>
<evidence type="ECO:0000313" key="3">
    <source>
        <dbReference type="EMBL" id="KAF2867139.1"/>
    </source>
</evidence>
<dbReference type="InterPro" id="IPR015943">
    <property type="entry name" value="WD40/YVTN_repeat-like_dom_sf"/>
</dbReference>
<evidence type="ECO:0000256" key="1">
    <source>
        <dbReference type="ARBA" id="ARBA00005564"/>
    </source>
</evidence>
<keyword evidence="4" id="KW-1185">Reference proteome</keyword>
<dbReference type="AlphaFoldDB" id="A0A7C8M3I7"/>
<keyword evidence="2" id="KW-0732">Signal</keyword>
<accession>A0A7C8M3I7</accession>
<proteinExistence type="inferred from homology"/>
<gene>
    <name evidence="3" type="ORF">BDV95DRAFT_647559</name>
</gene>
<dbReference type="SUPFAM" id="SSF50974">
    <property type="entry name" value="Nitrous oxide reductase, N-terminal domain"/>
    <property type="match status" value="1"/>
</dbReference>
<dbReference type="EMBL" id="JAADJZ010000024">
    <property type="protein sequence ID" value="KAF2867139.1"/>
    <property type="molecule type" value="Genomic_DNA"/>
</dbReference>
<dbReference type="Proteomes" id="UP000481861">
    <property type="component" value="Unassembled WGS sequence"/>
</dbReference>
<comment type="caution">
    <text evidence="3">The sequence shown here is derived from an EMBL/GenBank/DDBJ whole genome shotgun (WGS) entry which is preliminary data.</text>
</comment>
<evidence type="ECO:0000313" key="4">
    <source>
        <dbReference type="Proteomes" id="UP000481861"/>
    </source>
</evidence>
<dbReference type="Pfam" id="PF10282">
    <property type="entry name" value="Lactonase"/>
    <property type="match status" value="1"/>
</dbReference>
<dbReference type="InterPro" id="IPR019405">
    <property type="entry name" value="Lactonase_7-beta_prop"/>
</dbReference>
<dbReference type="InterPro" id="IPR050282">
    <property type="entry name" value="Cycloisomerase_2"/>
</dbReference>
<dbReference type="GO" id="GO:0017057">
    <property type="term" value="F:6-phosphogluconolactonase activity"/>
    <property type="evidence" value="ECO:0007669"/>
    <property type="project" value="TreeGrafter"/>
</dbReference>
<organism evidence="3 4">
    <name type="scientific">Massariosphaeria phaeospora</name>
    <dbReference type="NCBI Taxonomy" id="100035"/>
    <lineage>
        <taxon>Eukaryota</taxon>
        <taxon>Fungi</taxon>
        <taxon>Dikarya</taxon>
        <taxon>Ascomycota</taxon>
        <taxon>Pezizomycotina</taxon>
        <taxon>Dothideomycetes</taxon>
        <taxon>Pleosporomycetidae</taxon>
        <taxon>Pleosporales</taxon>
        <taxon>Pleosporales incertae sedis</taxon>
        <taxon>Massariosphaeria</taxon>
    </lineage>
</organism>
<sequence>MAFSKFLLSALAGSASAAKLYVATYNNGTTEPALGGVTTLEFTPGLAEGAGSLKTLGTNQECGSAPTWLDTSLGAGKVVCVDEGFATPNASFNILGAVPEGLKAQKKQDTIQGPVHTKFYNNNTVVALAHFAAPGPEQLTSHVHQAVQDPTGKYLVFPDLGADLVRVYCICPQTGKLTVHKSLESTPGYGPRHVVFWSPGHQNTNSTTTYMFVIHELSNKIVSYRVGYLEAGGLTFEPVHEVTTYGDRDIPAGAKAAEIAVTPDNAFIIASNRNATIDQVANPNPTNETKIDSDTLATYKPSPDGKLSFVQLKLSGGKFPRHFSLNKDGSLIAVANQLDMAVDIYARDLATGMIGDKVAGAFGLPGPVTNVVWGEE</sequence>
<dbReference type="PANTHER" id="PTHR30344:SF1">
    <property type="entry name" value="6-PHOSPHOGLUCONOLACTONASE"/>
    <property type="match status" value="1"/>
</dbReference>
<feature type="chain" id="PRO_5029022926" evidence="2">
    <location>
        <begin position="18"/>
        <end position="376"/>
    </location>
</feature>
<protein>
    <submittedName>
        <fullName evidence="3">3-carboxymuconate cyclase</fullName>
    </submittedName>
</protein>
<feature type="signal peptide" evidence="2">
    <location>
        <begin position="1"/>
        <end position="17"/>
    </location>
</feature>
<dbReference type="Gene3D" id="2.130.10.10">
    <property type="entry name" value="YVTN repeat-like/Quinoprotein amine dehydrogenase"/>
    <property type="match status" value="1"/>
</dbReference>
<reference evidence="3 4" key="1">
    <citation type="submission" date="2020-01" db="EMBL/GenBank/DDBJ databases">
        <authorList>
            <consortium name="DOE Joint Genome Institute"/>
            <person name="Haridas S."/>
            <person name="Albert R."/>
            <person name="Binder M."/>
            <person name="Bloem J."/>
            <person name="Labutti K."/>
            <person name="Salamov A."/>
            <person name="Andreopoulos B."/>
            <person name="Baker S.E."/>
            <person name="Barry K."/>
            <person name="Bills G."/>
            <person name="Bluhm B.H."/>
            <person name="Cannon C."/>
            <person name="Castanera R."/>
            <person name="Culley D.E."/>
            <person name="Daum C."/>
            <person name="Ezra D."/>
            <person name="Gonzalez J.B."/>
            <person name="Henrissat B."/>
            <person name="Kuo A."/>
            <person name="Liang C."/>
            <person name="Lipzen A."/>
            <person name="Lutzoni F."/>
            <person name="Magnuson J."/>
            <person name="Mondo S."/>
            <person name="Nolan M."/>
            <person name="Ohm R."/>
            <person name="Pangilinan J."/>
            <person name="Park H.-J.H."/>
            <person name="Ramirez L."/>
            <person name="Alfaro M."/>
            <person name="Sun H."/>
            <person name="Tritt A."/>
            <person name="Yoshinaga Y."/>
            <person name="Zwiers L.-H.L."/>
            <person name="Turgeon B.G."/>
            <person name="Goodwin S.B."/>
            <person name="Spatafora J.W."/>
            <person name="Crous P.W."/>
            <person name="Grigoriev I.V."/>
        </authorList>
    </citation>
    <scope>NUCLEOTIDE SEQUENCE [LARGE SCALE GENOMIC DNA]</scope>
    <source>
        <strain evidence="3 4">CBS 611.86</strain>
    </source>
</reference>
<dbReference type="InterPro" id="IPR011045">
    <property type="entry name" value="N2O_reductase_N"/>
</dbReference>
<dbReference type="PANTHER" id="PTHR30344">
    <property type="entry name" value="6-PHOSPHOGLUCONOLACTONASE-RELATED"/>
    <property type="match status" value="1"/>
</dbReference>